<dbReference type="Pfam" id="PF01370">
    <property type="entry name" value="Epimerase"/>
    <property type="match status" value="1"/>
</dbReference>
<reference evidence="3 4" key="1">
    <citation type="journal article" date="2019" name="Microorganisms">
        <title>Genome Insights into the Novel Species Microvirga brassicacearum, a Rapeseed Endophyte with Biotechnological Potential.</title>
        <authorList>
            <person name="Jimenez-Gomez A."/>
            <person name="Saati-Santamaria Z."/>
            <person name="Igual J.M."/>
            <person name="Rivas R."/>
            <person name="Mateos P.F."/>
            <person name="Garcia-Fraile P."/>
        </authorList>
    </citation>
    <scope>NUCLEOTIDE SEQUENCE [LARGE SCALE GENOMIC DNA]</scope>
    <source>
        <strain evidence="3 4">CDVBN77</strain>
    </source>
</reference>
<protein>
    <submittedName>
        <fullName evidence="3">Complex I NDUFA9 subunit family protein</fullName>
    </submittedName>
</protein>
<dbReference type="InterPro" id="IPR036291">
    <property type="entry name" value="NAD(P)-bd_dom_sf"/>
</dbReference>
<dbReference type="SUPFAM" id="SSF51735">
    <property type="entry name" value="NAD(P)-binding Rossmann-fold domains"/>
    <property type="match status" value="1"/>
</dbReference>
<dbReference type="Proteomes" id="UP000325684">
    <property type="component" value="Unassembled WGS sequence"/>
</dbReference>
<dbReference type="PANTHER" id="PTHR12126">
    <property type="entry name" value="NADH-UBIQUINONE OXIDOREDUCTASE 39 KDA SUBUNIT-RELATED"/>
    <property type="match status" value="1"/>
</dbReference>
<feature type="domain" description="NAD-dependent epimerase/dehydratase" evidence="2">
    <location>
        <begin position="13"/>
        <end position="219"/>
    </location>
</feature>
<evidence type="ECO:0000259" key="2">
    <source>
        <dbReference type="Pfam" id="PF01370"/>
    </source>
</evidence>
<feature type="region of interest" description="Disordered" evidence="1">
    <location>
        <begin position="332"/>
        <end position="353"/>
    </location>
</feature>
<dbReference type="EMBL" id="VCMV01000006">
    <property type="protein sequence ID" value="KAB0268468.1"/>
    <property type="molecule type" value="Genomic_DNA"/>
</dbReference>
<sequence length="353" mass="37736">MIAPIRTPSQQLVTVFGGSGFVGRHVVQVLARRGYRIRVASRRPERAFFLQPLGTVGQIYAVQANLRDPGSVARAVAGADHVVNLVGILQESGRQSFDALQAKGPRLIAESASPAANLVHVSAIGADLRSQAAYGRTKAEGEAGLFAVRPDAVVLRPSLMFGAGDSFFTRFASLARLLPVLPLAGAETRLQPVFVCDVAEAIALAVDGKVPGGRIYEAGGPQISTLRDLVQYVLDITERRAVVLSLPKTLARMQGSALGLLDRITLGLLPDDLVMTRDQAIMLETDNVVSDAAIAEGRTLPGLGITPTAFEAIVPSYLVRFRRTGQFDLKRHSGPDDTLPFLSPDSTLENRAR</sequence>
<dbReference type="InterPro" id="IPR001509">
    <property type="entry name" value="Epimerase_deHydtase"/>
</dbReference>
<dbReference type="AlphaFoldDB" id="A0A5N3PFE3"/>
<evidence type="ECO:0000256" key="1">
    <source>
        <dbReference type="SAM" id="MobiDB-lite"/>
    </source>
</evidence>
<dbReference type="InterPro" id="IPR051207">
    <property type="entry name" value="ComplexI_NDUFA9_subunit"/>
</dbReference>
<name>A0A5N3PFE3_9HYPH</name>
<evidence type="ECO:0000313" key="4">
    <source>
        <dbReference type="Proteomes" id="UP000325684"/>
    </source>
</evidence>
<comment type="caution">
    <text evidence="3">The sequence shown here is derived from an EMBL/GenBank/DDBJ whole genome shotgun (WGS) entry which is preliminary data.</text>
</comment>
<gene>
    <name evidence="3" type="ORF">FEZ63_05600</name>
</gene>
<dbReference type="OrthoDB" id="9776313at2"/>
<dbReference type="RefSeq" id="WP_150942650.1">
    <property type="nucleotide sequence ID" value="NZ_VCMV01000006.1"/>
</dbReference>
<dbReference type="FunFam" id="3.40.50.720:FF:000702">
    <property type="entry name" value="NADH dehydrogenase (Ubiquinone)"/>
    <property type="match status" value="1"/>
</dbReference>
<dbReference type="GO" id="GO:0044877">
    <property type="term" value="F:protein-containing complex binding"/>
    <property type="evidence" value="ECO:0007669"/>
    <property type="project" value="TreeGrafter"/>
</dbReference>
<dbReference type="CDD" id="cd05271">
    <property type="entry name" value="NDUFA9_like_SDR_a"/>
    <property type="match status" value="1"/>
</dbReference>
<proteinExistence type="predicted"/>
<dbReference type="Gene3D" id="3.40.50.720">
    <property type="entry name" value="NAD(P)-binding Rossmann-like Domain"/>
    <property type="match status" value="1"/>
</dbReference>
<evidence type="ECO:0000313" key="3">
    <source>
        <dbReference type="EMBL" id="KAB0268468.1"/>
    </source>
</evidence>
<organism evidence="3 4">
    <name type="scientific">Microvirga brassicacearum</name>
    <dbReference type="NCBI Taxonomy" id="2580413"/>
    <lineage>
        <taxon>Bacteria</taxon>
        <taxon>Pseudomonadati</taxon>
        <taxon>Pseudomonadota</taxon>
        <taxon>Alphaproteobacteria</taxon>
        <taxon>Hyphomicrobiales</taxon>
        <taxon>Methylobacteriaceae</taxon>
        <taxon>Microvirga</taxon>
    </lineage>
</organism>
<keyword evidence="4" id="KW-1185">Reference proteome</keyword>
<accession>A0A5N3PFE3</accession>
<dbReference type="PANTHER" id="PTHR12126:SF11">
    <property type="entry name" value="NADH DEHYDROGENASE [UBIQUINONE] 1 ALPHA SUBCOMPLEX SUBUNIT 9, MITOCHONDRIAL"/>
    <property type="match status" value="1"/>
</dbReference>